<dbReference type="AlphaFoldDB" id="A0A4V2WMD5"/>
<proteinExistence type="predicted"/>
<accession>A0A4V2WMD5</accession>
<gene>
    <name evidence="1" type="ORF">E0486_14330</name>
</gene>
<dbReference type="Pfam" id="PF13689">
    <property type="entry name" value="DUF4154"/>
    <property type="match status" value="1"/>
</dbReference>
<dbReference type="Proteomes" id="UP000295164">
    <property type="component" value="Unassembled WGS sequence"/>
</dbReference>
<dbReference type="OrthoDB" id="1342147at2"/>
<evidence type="ECO:0000313" key="2">
    <source>
        <dbReference type="Proteomes" id="UP000295164"/>
    </source>
</evidence>
<dbReference type="InterPro" id="IPR025293">
    <property type="entry name" value="YfiR/HmsC-like"/>
</dbReference>
<dbReference type="EMBL" id="SKFH01000029">
    <property type="protein sequence ID" value="TCZ68248.1"/>
    <property type="molecule type" value="Genomic_DNA"/>
</dbReference>
<sequence>MPQRRDSGKPFRESVQSLTFTLSSATMAMPISARSNGCVIRTQNAFPDLIAKQHMMRMLKAGCYALLLLLLAPPAKAQTREYQVKALFLYNFGQFVDWPADAPGGNAPFVIGVVGNDPFGRFLDDVVREEQFEGRPIVVQHYEHPSEIRSCHILFVGSHVRESLAAVAGRPVLTVGEGDDFIEAGGMIQFFNEQNRIRFLIRPSAAKAVKLTISSKLLRLAKITD</sequence>
<keyword evidence="2" id="KW-1185">Reference proteome</keyword>
<organism evidence="1 2">
    <name type="scientific">Flaviaesturariibacter aridisoli</name>
    <dbReference type="NCBI Taxonomy" id="2545761"/>
    <lineage>
        <taxon>Bacteria</taxon>
        <taxon>Pseudomonadati</taxon>
        <taxon>Bacteroidota</taxon>
        <taxon>Chitinophagia</taxon>
        <taxon>Chitinophagales</taxon>
        <taxon>Chitinophagaceae</taxon>
        <taxon>Flaviaestuariibacter</taxon>
    </lineage>
</organism>
<protein>
    <submittedName>
        <fullName evidence="1">YfiR family protein</fullName>
    </submittedName>
</protein>
<name>A0A4V2WMD5_9BACT</name>
<comment type="caution">
    <text evidence="1">The sequence shown here is derived from an EMBL/GenBank/DDBJ whole genome shotgun (WGS) entry which is preliminary data.</text>
</comment>
<reference evidence="1 2" key="1">
    <citation type="submission" date="2019-03" db="EMBL/GenBank/DDBJ databases">
        <authorList>
            <person name="Kim M.K.M."/>
        </authorList>
    </citation>
    <scope>NUCLEOTIDE SEQUENCE [LARGE SCALE GENOMIC DNA]</scope>
    <source>
        <strain evidence="1 2">17J68-15</strain>
    </source>
</reference>
<evidence type="ECO:0000313" key="1">
    <source>
        <dbReference type="EMBL" id="TCZ68248.1"/>
    </source>
</evidence>